<keyword evidence="2" id="KW-1185">Reference proteome</keyword>
<proteinExistence type="predicted"/>
<evidence type="ECO:0000313" key="2">
    <source>
        <dbReference type="Proteomes" id="UP001620597"/>
    </source>
</evidence>
<protein>
    <submittedName>
        <fullName evidence="1">Uncharacterized protein</fullName>
    </submittedName>
</protein>
<dbReference type="EMBL" id="JBBKTX010000004">
    <property type="protein sequence ID" value="MFK4751758.1"/>
    <property type="molecule type" value="Genomic_DNA"/>
</dbReference>
<comment type="caution">
    <text evidence="1">The sequence shown here is derived from an EMBL/GenBank/DDBJ whole genome shotgun (WGS) entry which is preliminary data.</text>
</comment>
<organism evidence="1 2">
    <name type="scientific">Oceanobacter antarcticus</name>
    <dbReference type="NCBI Taxonomy" id="3133425"/>
    <lineage>
        <taxon>Bacteria</taxon>
        <taxon>Pseudomonadati</taxon>
        <taxon>Pseudomonadota</taxon>
        <taxon>Gammaproteobacteria</taxon>
        <taxon>Oceanospirillales</taxon>
        <taxon>Oceanospirillaceae</taxon>
        <taxon>Oceanobacter</taxon>
    </lineage>
</organism>
<gene>
    <name evidence="1" type="ORF">WG929_04955</name>
</gene>
<evidence type="ECO:0000313" key="1">
    <source>
        <dbReference type="EMBL" id="MFK4751758.1"/>
    </source>
</evidence>
<dbReference type="Proteomes" id="UP001620597">
    <property type="component" value="Unassembled WGS sequence"/>
</dbReference>
<dbReference type="RefSeq" id="WP_369856458.1">
    <property type="nucleotide sequence ID" value="NZ_JBBKTX010000004.1"/>
</dbReference>
<accession>A0ABW8NFL3</accession>
<reference evidence="1 2" key="1">
    <citation type="submission" date="2024-03" db="EMBL/GenBank/DDBJ databases">
        <title>High-quality draft genome sequence of Oceanobacter sp. wDCs-4.</title>
        <authorList>
            <person name="Dong C."/>
        </authorList>
    </citation>
    <scope>NUCLEOTIDE SEQUENCE [LARGE SCALE GENOMIC DNA]</scope>
    <source>
        <strain evidence="2">wDCs-4</strain>
    </source>
</reference>
<name>A0ABW8NFL3_9GAMM</name>
<sequence length="128" mass="14412">MKTTTQTDRTGIQMGELNIWAMDKDQGIKHLLLLLTEQLGADAFAIDERINTDLRAIYICDLDEPGIRAYLYTLGQTQGRYGVHLEYPESSEVNPVYDAFENLTLPSLVSILAVHLDVDEIQPLPVLH</sequence>